<sequence length="98" mass="11318">MLQSNQHQPSILDSSALIQVDQKEMSIVPRDEMKNGVPPEIRSIIYSSKNLEDDLQMLGMKIKQHEENKKMLNNQKNKLEDSILDMQGIFTSIFLYVP</sequence>
<accession>A0A2P2KHU1</accession>
<dbReference type="EMBL" id="GGEC01024797">
    <property type="protein sequence ID" value="MBX05281.1"/>
    <property type="molecule type" value="Transcribed_RNA"/>
</dbReference>
<keyword evidence="1" id="KW-0175">Coiled coil</keyword>
<name>A0A2P2KHU1_RHIMU</name>
<reference evidence="2" key="1">
    <citation type="submission" date="2018-02" db="EMBL/GenBank/DDBJ databases">
        <title>Rhizophora mucronata_Transcriptome.</title>
        <authorList>
            <person name="Meera S.P."/>
            <person name="Sreeshan A."/>
            <person name="Augustine A."/>
        </authorList>
    </citation>
    <scope>NUCLEOTIDE SEQUENCE</scope>
    <source>
        <tissue evidence="2">Leaf</tissue>
    </source>
</reference>
<protein>
    <submittedName>
        <fullName evidence="2">Protein DEFECTIVE IN MERISTEM SILENCING 3</fullName>
    </submittedName>
</protein>
<dbReference type="AlphaFoldDB" id="A0A2P2KHU1"/>
<proteinExistence type="predicted"/>
<feature type="coiled-coil region" evidence="1">
    <location>
        <begin position="48"/>
        <end position="82"/>
    </location>
</feature>
<evidence type="ECO:0000313" key="2">
    <source>
        <dbReference type="EMBL" id="MBX05281.1"/>
    </source>
</evidence>
<organism evidence="2">
    <name type="scientific">Rhizophora mucronata</name>
    <name type="common">Asiatic mangrove</name>
    <dbReference type="NCBI Taxonomy" id="61149"/>
    <lineage>
        <taxon>Eukaryota</taxon>
        <taxon>Viridiplantae</taxon>
        <taxon>Streptophyta</taxon>
        <taxon>Embryophyta</taxon>
        <taxon>Tracheophyta</taxon>
        <taxon>Spermatophyta</taxon>
        <taxon>Magnoliopsida</taxon>
        <taxon>eudicotyledons</taxon>
        <taxon>Gunneridae</taxon>
        <taxon>Pentapetalae</taxon>
        <taxon>rosids</taxon>
        <taxon>fabids</taxon>
        <taxon>Malpighiales</taxon>
        <taxon>Rhizophoraceae</taxon>
        <taxon>Rhizophora</taxon>
    </lineage>
</organism>
<evidence type="ECO:0000256" key="1">
    <source>
        <dbReference type="SAM" id="Coils"/>
    </source>
</evidence>